<evidence type="ECO:0000256" key="1">
    <source>
        <dbReference type="ARBA" id="ARBA00004117"/>
    </source>
</evidence>
<evidence type="ECO:0000256" key="3">
    <source>
        <dbReference type="ARBA" id="ARBA00019015"/>
    </source>
</evidence>
<evidence type="ECO:0000259" key="8">
    <source>
        <dbReference type="Pfam" id="PF07559"/>
    </source>
</evidence>
<evidence type="ECO:0000313" key="11">
    <source>
        <dbReference type="Proteomes" id="UP000603434"/>
    </source>
</evidence>
<reference evidence="10 11" key="1">
    <citation type="submission" date="2020-08" db="EMBL/GenBank/DDBJ databases">
        <title>Bridging the membrane lipid divide: bacteria of the FCB group superphylum have the potential to synthesize archaeal ether lipids.</title>
        <authorList>
            <person name="Villanueva L."/>
            <person name="Von Meijenfeldt F.A.B."/>
            <person name="Westbye A.B."/>
            <person name="Yadav S."/>
            <person name="Hopmans E.C."/>
            <person name="Dutilh B.E."/>
            <person name="Sinninghe Damste J.S."/>
        </authorList>
    </citation>
    <scope>NUCLEOTIDE SEQUENCE [LARGE SCALE GENOMIC DNA]</scope>
    <source>
        <strain evidence="10">NIOZ-UU30</strain>
    </source>
</reference>
<evidence type="ECO:0000313" key="10">
    <source>
        <dbReference type="EMBL" id="MBC8361417.1"/>
    </source>
</evidence>
<dbReference type="GO" id="GO:0005829">
    <property type="term" value="C:cytosol"/>
    <property type="evidence" value="ECO:0007669"/>
    <property type="project" value="TreeGrafter"/>
</dbReference>
<evidence type="ECO:0000259" key="9">
    <source>
        <dbReference type="Pfam" id="PF22692"/>
    </source>
</evidence>
<keyword evidence="10" id="KW-0282">Flagellum</keyword>
<dbReference type="GO" id="GO:0009425">
    <property type="term" value="C:bacterial-type flagellum basal body"/>
    <property type="evidence" value="ECO:0007669"/>
    <property type="project" value="UniProtKB-SubCell"/>
</dbReference>
<evidence type="ECO:0000256" key="4">
    <source>
        <dbReference type="ARBA" id="ARBA00023143"/>
    </source>
</evidence>
<comment type="subcellular location">
    <subcellularLocation>
        <location evidence="1 5">Bacterial flagellum basal body</location>
    </subcellularLocation>
</comment>
<dbReference type="Pfam" id="PF06429">
    <property type="entry name" value="Flg_bbr_C"/>
    <property type="match status" value="1"/>
</dbReference>
<dbReference type="PANTHER" id="PTHR30435">
    <property type="entry name" value="FLAGELLAR PROTEIN"/>
    <property type="match status" value="1"/>
</dbReference>
<dbReference type="InterPro" id="IPR053967">
    <property type="entry name" value="LlgE_F_G-like_D1"/>
</dbReference>
<accession>A0A8J6TIT6</accession>
<feature type="domain" description="Flagellar basal body rod protein N-terminal" evidence="6">
    <location>
        <begin position="10"/>
        <end position="37"/>
    </location>
</feature>
<dbReference type="InterPro" id="IPR011491">
    <property type="entry name" value="FlgE_D2"/>
</dbReference>
<sequence length="592" mass="61353">MSLSSSLFSGISGLSTLGNAMQIIGDNIANVNTVGFKSSTFSFQDLLSQSVSTLSGTSQVGRGTALGDISASFDQGSFESTSNPTDLAIGGDGFFVLKETGTTNLFYSRAGNFRFNEIGNFINPQGYIVQGWTLDSNGTDVGTIDNIQLSSFTSAPSETSNVEVIVNLNSNGSDNSSGADTSLYGAWNGTSSTPIGTSAYEYQTSLLVYDSLGSTHDLTFYFDKAATASTYEYIVTCNPSEDKRTFAATKEITDITCVADVAASLDGKYFTLYDDGGSVAFWIDVDNSGTTIPAGASAAARDVEITTITTGMTAAQVAAQVQAAIDADAKFSATAADAVVTVTDASTGARTNASAGTSGFTATATAQGGTATSHPLEGLLARGTLTFGTDGSITGTTLDQINTATGGVTVQTTSDVSNGYYTFAPSFISGSSATIELNFGLRYNGSSWVKKSLSTSQYASGSTTTFQTADGYGAGDLEGVHVDVDGVITGSYSNGQLLPLFRVGLAKFQNTQGLFKEGGNLYSETRKSGSAITNKPGTNGLGSIAPNALEQSNVDIAQELVKMITTQRGFQANSKIITVADQMLQDLINIKR</sequence>
<evidence type="ECO:0000259" key="6">
    <source>
        <dbReference type="Pfam" id="PF00460"/>
    </source>
</evidence>
<dbReference type="InterPro" id="IPR019776">
    <property type="entry name" value="Flagellar_basal_body_rod_CS"/>
</dbReference>
<dbReference type="SUPFAM" id="SSF117143">
    <property type="entry name" value="Flagellar hook protein flgE"/>
    <property type="match status" value="1"/>
</dbReference>
<dbReference type="Pfam" id="PF00460">
    <property type="entry name" value="Flg_bb_rod"/>
    <property type="match status" value="1"/>
</dbReference>
<dbReference type="InterPro" id="IPR001444">
    <property type="entry name" value="Flag_bb_rod_N"/>
</dbReference>
<comment type="similarity">
    <text evidence="2 5">Belongs to the flagella basal body rod proteins family.</text>
</comment>
<dbReference type="InterPro" id="IPR010930">
    <property type="entry name" value="Flg_bb/hook_C_dom"/>
</dbReference>
<keyword evidence="4 5" id="KW-0975">Bacterial flagellum</keyword>
<proteinExistence type="inferred from homology"/>
<dbReference type="EMBL" id="JACNJH010000134">
    <property type="protein sequence ID" value="MBC8361417.1"/>
    <property type="molecule type" value="Genomic_DNA"/>
</dbReference>
<dbReference type="PANTHER" id="PTHR30435:SF1">
    <property type="entry name" value="FLAGELLAR HOOK PROTEIN FLGE"/>
    <property type="match status" value="1"/>
</dbReference>
<dbReference type="AlphaFoldDB" id="A0A8J6TIT6"/>
<dbReference type="Gene3D" id="2.60.98.20">
    <property type="entry name" value="Flagellar hook protein FlgE"/>
    <property type="match status" value="1"/>
</dbReference>
<dbReference type="Pfam" id="PF07559">
    <property type="entry name" value="FlgE_D2"/>
    <property type="match status" value="1"/>
</dbReference>
<dbReference type="InterPro" id="IPR037058">
    <property type="entry name" value="Falgellar_hook_FlgE_sf"/>
</dbReference>
<name>A0A8J6TIT6_9BACT</name>
<evidence type="ECO:0000256" key="2">
    <source>
        <dbReference type="ARBA" id="ARBA00009677"/>
    </source>
</evidence>
<dbReference type="GO" id="GO:0071978">
    <property type="term" value="P:bacterial-type flagellum-dependent swarming motility"/>
    <property type="evidence" value="ECO:0007669"/>
    <property type="project" value="TreeGrafter"/>
</dbReference>
<keyword evidence="10" id="KW-0969">Cilium</keyword>
<organism evidence="10 11">
    <name type="scientific">Candidatus Desulfatibia profunda</name>
    <dbReference type="NCBI Taxonomy" id="2841695"/>
    <lineage>
        <taxon>Bacteria</taxon>
        <taxon>Pseudomonadati</taxon>
        <taxon>Thermodesulfobacteriota</taxon>
        <taxon>Desulfobacteria</taxon>
        <taxon>Desulfobacterales</taxon>
        <taxon>Desulfobacterales incertae sedis</taxon>
        <taxon>Candidatus Desulfatibia</taxon>
    </lineage>
</organism>
<keyword evidence="10" id="KW-0966">Cell projection</keyword>
<feature type="domain" description="Flagellar basal-body/hook protein C-terminal" evidence="7">
    <location>
        <begin position="547"/>
        <end position="590"/>
    </location>
</feature>
<dbReference type="Pfam" id="PF22692">
    <property type="entry name" value="LlgE_F_G_D1"/>
    <property type="match status" value="1"/>
</dbReference>
<dbReference type="NCBIfam" id="TIGR03506">
    <property type="entry name" value="FlgEFG_subfam"/>
    <property type="match status" value="1"/>
</dbReference>
<evidence type="ECO:0000259" key="7">
    <source>
        <dbReference type="Pfam" id="PF06429"/>
    </source>
</evidence>
<feature type="domain" description="Flagellar hook protein FlgE D2" evidence="8">
    <location>
        <begin position="191"/>
        <end position="472"/>
    </location>
</feature>
<dbReference type="InterPro" id="IPR037925">
    <property type="entry name" value="FlgE/F/G-like"/>
</dbReference>
<dbReference type="InterPro" id="IPR020013">
    <property type="entry name" value="Flagellar_FlgE/F/G"/>
</dbReference>
<evidence type="ECO:0000256" key="5">
    <source>
        <dbReference type="RuleBase" id="RU362116"/>
    </source>
</evidence>
<feature type="domain" description="Flagellar hook protein FlgE/F/G-like D1" evidence="9">
    <location>
        <begin position="88"/>
        <end position="149"/>
    </location>
</feature>
<protein>
    <recommendedName>
        <fullName evidence="3 5">Flagellar hook protein FlgE</fullName>
    </recommendedName>
</protein>
<gene>
    <name evidence="10" type="ORF">H8E23_08475</name>
</gene>
<dbReference type="Proteomes" id="UP000603434">
    <property type="component" value="Unassembled WGS sequence"/>
</dbReference>
<comment type="function">
    <text evidence="5">A flexible structure which links the flagellar filament to the drive apparatus in the basal body.</text>
</comment>
<dbReference type="GO" id="GO:0009424">
    <property type="term" value="C:bacterial-type flagellum hook"/>
    <property type="evidence" value="ECO:0007669"/>
    <property type="project" value="TreeGrafter"/>
</dbReference>
<dbReference type="PROSITE" id="PS00588">
    <property type="entry name" value="FLAGELLA_BB_ROD"/>
    <property type="match status" value="1"/>
</dbReference>
<comment type="caution">
    <text evidence="10">The sequence shown here is derived from an EMBL/GenBank/DDBJ whole genome shotgun (WGS) entry which is preliminary data.</text>
</comment>